<dbReference type="Pfam" id="PF07728">
    <property type="entry name" value="AAA_5"/>
    <property type="match status" value="1"/>
</dbReference>
<dbReference type="GO" id="GO:0000027">
    <property type="term" value="P:ribosomal large subunit assembly"/>
    <property type="evidence" value="ECO:0007669"/>
    <property type="project" value="TreeGrafter"/>
</dbReference>
<dbReference type="PANTHER" id="PTHR48103">
    <property type="entry name" value="MIDASIN-RELATED"/>
    <property type="match status" value="1"/>
</dbReference>
<evidence type="ECO:0000259" key="4">
    <source>
        <dbReference type="Pfam" id="PF07728"/>
    </source>
</evidence>
<dbReference type="PANTHER" id="PTHR48103:SF2">
    <property type="entry name" value="MIDASIN"/>
    <property type="match status" value="1"/>
</dbReference>
<dbReference type="GO" id="GO:0016887">
    <property type="term" value="F:ATP hydrolysis activity"/>
    <property type="evidence" value="ECO:0007669"/>
    <property type="project" value="InterPro"/>
</dbReference>
<feature type="domain" description="ATPase dynein-related AAA" evidence="4">
    <location>
        <begin position="95"/>
        <end position="226"/>
    </location>
</feature>
<dbReference type="Gene3D" id="3.40.50.300">
    <property type="entry name" value="P-loop containing nucleotide triphosphate hydrolases"/>
    <property type="match status" value="1"/>
</dbReference>
<name>A0A0G0MYR9_9BACT</name>
<keyword evidence="2" id="KW-0067">ATP-binding</keyword>
<protein>
    <submittedName>
        <fullName evidence="5">Midasin</fullName>
    </submittedName>
</protein>
<evidence type="ECO:0000256" key="3">
    <source>
        <dbReference type="SAM" id="MobiDB-lite"/>
    </source>
</evidence>
<dbReference type="EMBL" id="LBUU01000007">
    <property type="protein sequence ID" value="KKQ70056.1"/>
    <property type="molecule type" value="Genomic_DNA"/>
</dbReference>
<reference evidence="5" key="1">
    <citation type="journal article" date="2015" name="Nature">
        <title>rRNA introns, odd ribosomes, and small enigmatic genomes across a large radiation of phyla.</title>
        <authorList>
            <person name="Brown C.T."/>
            <person name="Hug L.A."/>
            <person name="Thomas B.C."/>
            <person name="Sharon I."/>
            <person name="Castelle C.J."/>
            <person name="Singh A."/>
            <person name="Wilkins M.J."/>
            <person name="Williams K.H."/>
            <person name="Banfield J.F."/>
        </authorList>
    </citation>
    <scope>NUCLEOTIDE SEQUENCE [LARGE SCALE GENOMIC DNA]</scope>
</reference>
<dbReference type="GO" id="GO:0005524">
    <property type="term" value="F:ATP binding"/>
    <property type="evidence" value="ECO:0007669"/>
    <property type="project" value="UniProtKB-KW"/>
</dbReference>
<gene>
    <name evidence="5" type="ORF">US91_C0007G0066</name>
</gene>
<dbReference type="SUPFAM" id="SSF52540">
    <property type="entry name" value="P-loop containing nucleoside triphosphate hydrolases"/>
    <property type="match status" value="1"/>
</dbReference>
<evidence type="ECO:0000256" key="1">
    <source>
        <dbReference type="ARBA" id="ARBA00022741"/>
    </source>
</evidence>
<comment type="caution">
    <text evidence="5">The sequence shown here is derived from an EMBL/GenBank/DDBJ whole genome shotgun (WGS) entry which is preliminary data.</text>
</comment>
<sequence>MKYMKNESQFNMTTLVEAEDVQVNKKTENPERKEGLSKKYFEEREDVCVYLGVEVPKGEGGDLVPNKSAFENYYLTKEDYILRREIATSLVLNKPLLLEGGTGIGKTSAVANMCADLNTNYCKVAFGRNTTVEDVIGNKDVDIVDGKEVFLWHDGKLLKAIREGGIAFLDEYNFQGSKIAGHVNPIIDAILNGYKTVSIPENNHEQVTVHPNFRLVAAQNPPGTEEGQEFPGREVLGSETFGRWAYHKMPLKMSKEMRLNRRKGTMGKKIGINITDSEFRFLGNDIPTSELIDIPGMEHWAEKSVEIIEMLEEKSSGAGKDMAKDQRQKLSFNPRLEQGIDRYVAKFYRGDVNQVWSDALEYFLVNMYKSDIDKEKVREAIRQSYYIPPKTESKRKGLDENDEEDEEKEKQDLIDRIKKAKGEIPSWIVGDTEDSSVKAEIETAPSTPEFAKAKLELQKSETEAIKKYFGKTAEAIEVPPIPAEITAEQFEFWKNNKFKLHYSPGIEIKKDNEFPGMKERLSDNIYEWMKKDDKGKSKINIDSAILPKGWILIDERPKPQYDNGNQMYEDDILAPVLEDLRKKGLIAGYKEKGSRNVSNDEFNKPEVKETFAKALKIKPEQLELPKAVLFNYIGNKSHPEWGNTNTWEWFQDEYTSGSRLNGGDSGNGGLSYADYASSGFRFDSLGFRPSVRFSV</sequence>
<dbReference type="Proteomes" id="UP000034022">
    <property type="component" value="Unassembled WGS sequence"/>
</dbReference>
<organism evidence="5 6">
    <name type="scientific">Candidatus Falkowbacteria bacterium GW2011_GWE1_38_31</name>
    <dbReference type="NCBI Taxonomy" id="1618638"/>
    <lineage>
        <taxon>Bacteria</taxon>
        <taxon>Candidatus Falkowiibacteriota</taxon>
    </lineage>
</organism>
<keyword evidence="1" id="KW-0547">Nucleotide-binding</keyword>
<dbReference type="InterPro" id="IPR027417">
    <property type="entry name" value="P-loop_NTPase"/>
</dbReference>
<accession>A0A0G0MYR9</accession>
<proteinExistence type="predicted"/>
<dbReference type="GO" id="GO:0030687">
    <property type="term" value="C:preribosome, large subunit precursor"/>
    <property type="evidence" value="ECO:0007669"/>
    <property type="project" value="TreeGrafter"/>
</dbReference>
<evidence type="ECO:0000256" key="2">
    <source>
        <dbReference type="ARBA" id="ARBA00022840"/>
    </source>
</evidence>
<evidence type="ECO:0000313" key="6">
    <source>
        <dbReference type="Proteomes" id="UP000034022"/>
    </source>
</evidence>
<evidence type="ECO:0000313" key="5">
    <source>
        <dbReference type="EMBL" id="KKQ70056.1"/>
    </source>
</evidence>
<dbReference type="AlphaFoldDB" id="A0A0G0MYR9"/>
<feature type="region of interest" description="Disordered" evidence="3">
    <location>
        <begin position="391"/>
        <end position="411"/>
    </location>
</feature>
<dbReference type="InterPro" id="IPR011704">
    <property type="entry name" value="ATPase_dyneun-rel_AAA"/>
</dbReference>